<sequence>QGFRGESVQTETSWDAESGVVGCVQPLPFETIFRWCGLPDMEMYCKTMLAFSCTLSIASSFGGNINEKVVD</sequence>
<reference evidence="1 2" key="1">
    <citation type="submission" date="2021-06" db="EMBL/GenBank/DDBJ databases">
        <title>Caerostris darwini draft genome.</title>
        <authorList>
            <person name="Kono N."/>
            <person name="Arakawa K."/>
        </authorList>
    </citation>
    <scope>NUCLEOTIDE SEQUENCE [LARGE SCALE GENOMIC DNA]</scope>
</reference>
<dbReference type="AlphaFoldDB" id="A0AAV4PP73"/>
<dbReference type="Proteomes" id="UP001054837">
    <property type="component" value="Unassembled WGS sequence"/>
</dbReference>
<keyword evidence="2" id="KW-1185">Reference proteome</keyword>
<organism evidence="1 2">
    <name type="scientific">Caerostris darwini</name>
    <dbReference type="NCBI Taxonomy" id="1538125"/>
    <lineage>
        <taxon>Eukaryota</taxon>
        <taxon>Metazoa</taxon>
        <taxon>Ecdysozoa</taxon>
        <taxon>Arthropoda</taxon>
        <taxon>Chelicerata</taxon>
        <taxon>Arachnida</taxon>
        <taxon>Araneae</taxon>
        <taxon>Araneomorphae</taxon>
        <taxon>Entelegynae</taxon>
        <taxon>Araneoidea</taxon>
        <taxon>Araneidae</taxon>
        <taxon>Caerostris</taxon>
    </lineage>
</organism>
<dbReference type="EMBL" id="BPLQ01003124">
    <property type="protein sequence ID" value="GIX98205.1"/>
    <property type="molecule type" value="Genomic_DNA"/>
</dbReference>
<name>A0AAV4PP73_9ARAC</name>
<proteinExistence type="predicted"/>
<accession>A0AAV4PP73</accession>
<protein>
    <submittedName>
        <fullName evidence="1">Uncharacterized protein</fullName>
    </submittedName>
</protein>
<comment type="caution">
    <text evidence="1">The sequence shown here is derived from an EMBL/GenBank/DDBJ whole genome shotgun (WGS) entry which is preliminary data.</text>
</comment>
<feature type="non-terminal residue" evidence="1">
    <location>
        <position position="1"/>
    </location>
</feature>
<evidence type="ECO:0000313" key="1">
    <source>
        <dbReference type="EMBL" id="GIX98205.1"/>
    </source>
</evidence>
<gene>
    <name evidence="1" type="ORF">CDAR_5491</name>
</gene>
<evidence type="ECO:0000313" key="2">
    <source>
        <dbReference type="Proteomes" id="UP001054837"/>
    </source>
</evidence>